<dbReference type="GO" id="GO:0004565">
    <property type="term" value="F:beta-galactosidase activity"/>
    <property type="evidence" value="ECO:0007669"/>
    <property type="project" value="InterPro"/>
</dbReference>
<dbReference type="InterPro" id="IPR017853">
    <property type="entry name" value="GH"/>
</dbReference>
<dbReference type="OrthoDB" id="1657402at2759"/>
<dbReference type="Pfam" id="PF18120">
    <property type="entry name" value="DUF5597"/>
    <property type="match status" value="1"/>
</dbReference>
<dbReference type="InterPro" id="IPR013529">
    <property type="entry name" value="Glyco_hydro_42_N"/>
</dbReference>
<dbReference type="FunFam" id="3.20.20.80:FF:000135">
    <property type="entry name" value="Beta-galactosidase, putative, bgl35A"/>
    <property type="match status" value="1"/>
</dbReference>
<dbReference type="Gene3D" id="3.20.20.80">
    <property type="entry name" value="Glycosidases"/>
    <property type="match status" value="1"/>
</dbReference>
<evidence type="ECO:0000313" key="6">
    <source>
        <dbReference type="Proteomes" id="UP000268823"/>
    </source>
</evidence>
<evidence type="ECO:0008006" key="7">
    <source>
        <dbReference type="Google" id="ProtNLM"/>
    </source>
</evidence>
<dbReference type="Pfam" id="PF02449">
    <property type="entry name" value="Glyco_hydro_42"/>
    <property type="match status" value="1"/>
</dbReference>
<dbReference type="Gene3D" id="2.60.220.20">
    <property type="entry name" value="putative beta-Galactosidase from caulobacter crescentus"/>
    <property type="match status" value="1"/>
</dbReference>
<keyword evidence="2" id="KW-0326">Glycosidase</keyword>
<accession>A0A3M7FRG0</accession>
<evidence type="ECO:0000259" key="3">
    <source>
        <dbReference type="Pfam" id="PF02449"/>
    </source>
</evidence>
<keyword evidence="1" id="KW-0378">Hydrolase</keyword>
<feature type="domain" description="DUF5597" evidence="4">
    <location>
        <begin position="431"/>
        <end position="562"/>
    </location>
</feature>
<dbReference type="Proteomes" id="UP000268823">
    <property type="component" value="Unassembled WGS sequence"/>
</dbReference>
<gene>
    <name evidence="5" type="ORF">D0861_03375</name>
</gene>
<dbReference type="AlphaFoldDB" id="A0A3M7FRG0"/>
<reference evidence="5 6" key="1">
    <citation type="journal article" date="2018" name="BMC Genomics">
        <title>Genomic evidence for intraspecific hybridization in a clonal and extremely halotolerant yeast.</title>
        <authorList>
            <person name="Gostincar C."/>
            <person name="Stajich J.E."/>
            <person name="Zupancic J."/>
            <person name="Zalar P."/>
            <person name="Gunde-Cimerman N."/>
        </authorList>
    </citation>
    <scope>NUCLEOTIDE SEQUENCE [LARGE SCALE GENOMIC DNA]</scope>
    <source>
        <strain evidence="5 6">EXF-2788</strain>
    </source>
</reference>
<dbReference type="EMBL" id="QWIR01000046">
    <property type="protein sequence ID" value="RMY90934.1"/>
    <property type="molecule type" value="Genomic_DNA"/>
</dbReference>
<dbReference type="SUPFAM" id="SSF51445">
    <property type="entry name" value="(Trans)glycosidases"/>
    <property type="match status" value="1"/>
</dbReference>
<organism evidence="5 6">
    <name type="scientific">Hortaea werneckii</name>
    <name type="common">Black yeast</name>
    <name type="synonym">Cladosporium werneckii</name>
    <dbReference type="NCBI Taxonomy" id="91943"/>
    <lineage>
        <taxon>Eukaryota</taxon>
        <taxon>Fungi</taxon>
        <taxon>Dikarya</taxon>
        <taxon>Ascomycota</taxon>
        <taxon>Pezizomycotina</taxon>
        <taxon>Dothideomycetes</taxon>
        <taxon>Dothideomycetidae</taxon>
        <taxon>Mycosphaerellales</taxon>
        <taxon>Teratosphaeriaceae</taxon>
        <taxon>Hortaea</taxon>
    </lineage>
</organism>
<evidence type="ECO:0000256" key="2">
    <source>
        <dbReference type="ARBA" id="ARBA00023295"/>
    </source>
</evidence>
<dbReference type="VEuPathDB" id="FungiDB:BTJ68_10719"/>
<sequence>MALSNSAMIAGWDILRLSGQSGQGKAEDYGLELYVTMGSKPIPHLKDTEVSKQLIVDGEPFLILGGELQNSSFSSHEYMDGVWPRLKGASYNTIFAAVSWEQIEPVEGEYDFQELDRAITAARGHGLRLVLLWFGSFKNGLSTYVPPWVKTDPVRFPRVKLRAAEARGGLRTADILSVFGEESMRADARAYAALMQHIHDLDRDYATVTMMQVQNEVGVLGDSRDYGELAERSFSEPIPNDLLQFLRNDWAQMNQTFRSNFRHLHETSLDKLTHWQDLGGDAALIDELFMAYHYARYVNHVANAGKQAYPLPMYTNNWQKYGDEDRDLNAPLVAAGGNEPGVYPSGGGVPNVLDIWQRFAPSLDFIAPDIYLSDYSKTCAKYRHRNQPLLIPEQRRDVYGALRVWTAFGSYHCLGTAPFGVDTVVPEDSPFTTHYALLAKTSKYILAAQARQNASVGFFFDELSQDGKDPSQPLRTSLGDWDLLIERAFVFGTPGPGFGMVIHLQPEDEFLLIGKGYQVSFQSRDERAHFTGILRFEEKDAKGDELRTVRLLNGDETRSGKSAVMPADDPDYGGFPISITIPARTGIAVCQPYALID</sequence>
<protein>
    <recommendedName>
        <fullName evidence="7">Glycoside hydrolase 35 catalytic domain-containing protein</fullName>
    </recommendedName>
</protein>
<dbReference type="InterPro" id="IPR040719">
    <property type="entry name" value="DUF5597"/>
</dbReference>
<evidence type="ECO:0000259" key="4">
    <source>
        <dbReference type="Pfam" id="PF18120"/>
    </source>
</evidence>
<evidence type="ECO:0000256" key="1">
    <source>
        <dbReference type="ARBA" id="ARBA00022801"/>
    </source>
</evidence>
<dbReference type="GO" id="GO:0009341">
    <property type="term" value="C:beta-galactosidase complex"/>
    <property type="evidence" value="ECO:0007669"/>
    <property type="project" value="InterPro"/>
</dbReference>
<comment type="caution">
    <text evidence="5">The sequence shown here is derived from an EMBL/GenBank/DDBJ whole genome shotgun (WGS) entry which is preliminary data.</text>
</comment>
<name>A0A3M7FRG0_HORWE</name>
<evidence type="ECO:0000313" key="5">
    <source>
        <dbReference type="EMBL" id="RMY90934.1"/>
    </source>
</evidence>
<dbReference type="GO" id="GO:0005975">
    <property type="term" value="P:carbohydrate metabolic process"/>
    <property type="evidence" value="ECO:0007669"/>
    <property type="project" value="InterPro"/>
</dbReference>
<feature type="domain" description="Glycoside hydrolase family 42 N-terminal" evidence="3">
    <location>
        <begin position="95"/>
        <end position="243"/>
    </location>
</feature>
<proteinExistence type="predicted"/>